<dbReference type="InterPro" id="IPR019734">
    <property type="entry name" value="TPR_rpt"/>
</dbReference>
<dbReference type="CDD" id="cd00093">
    <property type="entry name" value="HTH_XRE"/>
    <property type="match status" value="1"/>
</dbReference>
<proteinExistence type="predicted"/>
<dbReference type="PROSITE" id="PS50943">
    <property type="entry name" value="HTH_CROC1"/>
    <property type="match status" value="1"/>
</dbReference>
<dbReference type="GeneID" id="95749779"/>
<organism evidence="2 3">
    <name type="scientific">Brevibacillus porteri</name>
    <dbReference type="NCBI Taxonomy" id="2126350"/>
    <lineage>
        <taxon>Bacteria</taxon>
        <taxon>Bacillati</taxon>
        <taxon>Bacillota</taxon>
        <taxon>Bacilli</taxon>
        <taxon>Bacillales</taxon>
        <taxon>Paenibacillaceae</taxon>
        <taxon>Brevibacillus</taxon>
    </lineage>
</organism>
<evidence type="ECO:0000313" key="3">
    <source>
        <dbReference type="Proteomes" id="UP000241645"/>
    </source>
</evidence>
<accession>A0ABX5FVL7</accession>
<sequence length="408" mass="46918">MTGSVTLGMQIRSYRKGNRLTQTSLAKITGIRRDFLIGVEKGRIVPGLEVIDQITDGLGIRYDALYRSYLHCFDNPESLLRLVEDEITKNNVAFALRALQRVMEIAKKTGDRGLQLFAVIKLILLRDVFTGKKPKLNERTIEFALSNFALLSSDQMNGVLDSLYQLTLRHKQAFDLFIDLASRISKDDLSGKQLFLLYNHLGYIYYFKKQYFQALRMLIKAFEYEKDADCESLGKAYGRLGNVAVQCRQYEHAIQAYKRGTEYNNLACKGNIGKAFIRLGLVNEAIQSWKSFLQITEGYELHVLPDWAFVEMLYGNVQKGEYLHSEVYRLMRETPLEDPTTLLFYKRNSAVKLILEKKYVEALGLLIEVKHEFLQSYLEEEIVPLEDLIHLLAAYTNGIPIVKSYTNI</sequence>
<evidence type="ECO:0000313" key="2">
    <source>
        <dbReference type="EMBL" id="PSK13032.1"/>
    </source>
</evidence>
<dbReference type="Gene3D" id="1.25.40.10">
    <property type="entry name" value="Tetratricopeptide repeat domain"/>
    <property type="match status" value="1"/>
</dbReference>
<dbReference type="EMBL" id="PXZO01000008">
    <property type="protein sequence ID" value="PSK13032.1"/>
    <property type="molecule type" value="Genomic_DNA"/>
</dbReference>
<dbReference type="SMART" id="SM00028">
    <property type="entry name" value="TPR"/>
    <property type="match status" value="2"/>
</dbReference>
<gene>
    <name evidence="2" type="ORF">C7R92_06445</name>
</gene>
<dbReference type="InterPro" id="IPR001387">
    <property type="entry name" value="Cro/C1-type_HTH"/>
</dbReference>
<name>A0ABX5FVL7_9BACL</name>
<dbReference type="SMART" id="SM00530">
    <property type="entry name" value="HTH_XRE"/>
    <property type="match status" value="1"/>
</dbReference>
<dbReference type="RefSeq" id="WP_106833608.1">
    <property type="nucleotide sequence ID" value="NZ_JARMEW010000039.1"/>
</dbReference>
<dbReference type="InterPro" id="IPR011990">
    <property type="entry name" value="TPR-like_helical_dom_sf"/>
</dbReference>
<dbReference type="Pfam" id="PF13181">
    <property type="entry name" value="TPR_8"/>
    <property type="match status" value="1"/>
</dbReference>
<protein>
    <recommendedName>
        <fullName evidence="1">HTH cro/C1-type domain-containing protein</fullName>
    </recommendedName>
</protein>
<reference evidence="2 3" key="1">
    <citation type="submission" date="2018-03" db="EMBL/GenBank/DDBJ databases">
        <title>Brevisbacillus phylogenomics.</title>
        <authorList>
            <person name="Dunlap C."/>
        </authorList>
    </citation>
    <scope>NUCLEOTIDE SEQUENCE [LARGE SCALE GENOMIC DNA]</scope>
    <source>
        <strain evidence="2 3">NRRL B-41110</strain>
    </source>
</reference>
<evidence type="ECO:0000259" key="1">
    <source>
        <dbReference type="PROSITE" id="PS50943"/>
    </source>
</evidence>
<comment type="caution">
    <text evidence="2">The sequence shown here is derived from an EMBL/GenBank/DDBJ whole genome shotgun (WGS) entry which is preliminary data.</text>
</comment>
<dbReference type="InterPro" id="IPR010982">
    <property type="entry name" value="Lambda_DNA-bd_dom_sf"/>
</dbReference>
<dbReference type="Pfam" id="PF01381">
    <property type="entry name" value="HTH_3"/>
    <property type="match status" value="1"/>
</dbReference>
<dbReference type="SUPFAM" id="SSF48452">
    <property type="entry name" value="TPR-like"/>
    <property type="match status" value="1"/>
</dbReference>
<dbReference type="SUPFAM" id="SSF47413">
    <property type="entry name" value="lambda repressor-like DNA-binding domains"/>
    <property type="match status" value="1"/>
</dbReference>
<feature type="domain" description="HTH cro/C1-type" evidence="1">
    <location>
        <begin position="11"/>
        <end position="65"/>
    </location>
</feature>
<keyword evidence="3" id="KW-1185">Reference proteome</keyword>
<dbReference type="Gene3D" id="1.10.260.40">
    <property type="entry name" value="lambda repressor-like DNA-binding domains"/>
    <property type="match status" value="1"/>
</dbReference>
<dbReference type="Proteomes" id="UP000241645">
    <property type="component" value="Unassembled WGS sequence"/>
</dbReference>